<feature type="transmembrane region" description="Helical" evidence="8">
    <location>
        <begin position="229"/>
        <end position="247"/>
    </location>
</feature>
<dbReference type="RefSeq" id="WP_239266127.1">
    <property type="nucleotide sequence ID" value="NZ_JAKRCV010000073.1"/>
</dbReference>
<sequence length="500" mass="52719">MALHPLDLAVIGAYFLAMIGIGFWSMRMARTREDYLVAGRRLQFPMFFACMAAMAVGGAVTVGGTGKGYQDGIAGLWVGGSLGMGLILLGMLVSSKLNRLRALSINEVIERNYGATARVFGAVLTIIYTVALSVVQVVAMGSILAGILGIDTRLAMVYAGLVVVFYTFLGGMWSVTLTDIVQFVIKTLGILLLAPIFVLADDRVGGLGGLIDKVPASHWDLGGYGRMGTLYWILLYVPGLVIGQDIWQRVFTAKSSRVAQTGTLAAGIYSIVYALAAVLLGMAVLAAGIKVDKPGLVFEVGVVSFLPMGIAGLLLAAAMAAAMSVASGTILAASTVVYNDLYLRFVRGQKHAEIDEARTDAEGHVHTATDVWINRGIALALGVVIIALSVVIEDIFKALDLSYAFLSGCVFVPVFAAFVLKRVSPRAGLVSLALSFLGVASTMVYGRVSGAADYSIGGNYPIMIGMALGLVSYVVVHLVDHDKIAPNVDPDLADIEELPV</sequence>
<feature type="transmembrane region" description="Helical" evidence="8">
    <location>
        <begin position="154"/>
        <end position="173"/>
    </location>
</feature>
<feature type="transmembrane region" description="Helical" evidence="8">
    <location>
        <begin position="44"/>
        <end position="62"/>
    </location>
</feature>
<keyword evidence="3" id="KW-0813">Transport</keyword>
<evidence type="ECO:0000256" key="3">
    <source>
        <dbReference type="ARBA" id="ARBA00022448"/>
    </source>
</evidence>
<evidence type="ECO:0000256" key="1">
    <source>
        <dbReference type="ARBA" id="ARBA00004141"/>
    </source>
</evidence>
<dbReference type="Proteomes" id="UP001521931">
    <property type="component" value="Unassembled WGS sequence"/>
</dbReference>
<keyword evidence="6 8" id="KW-0472">Membrane</keyword>
<dbReference type="PANTHER" id="PTHR48086">
    <property type="entry name" value="SODIUM/PROLINE SYMPORTER-RELATED"/>
    <property type="match status" value="1"/>
</dbReference>
<keyword evidence="5 8" id="KW-1133">Transmembrane helix</keyword>
<dbReference type="EMBL" id="JAKRCV010000073">
    <property type="protein sequence ID" value="MCG7323394.1"/>
    <property type="molecule type" value="Genomic_DNA"/>
</dbReference>
<feature type="transmembrane region" description="Helical" evidence="8">
    <location>
        <begin position="427"/>
        <end position="448"/>
    </location>
</feature>
<feature type="transmembrane region" description="Helical" evidence="8">
    <location>
        <begin position="402"/>
        <end position="420"/>
    </location>
</feature>
<dbReference type="Pfam" id="PF00474">
    <property type="entry name" value="SSF"/>
    <property type="match status" value="1"/>
</dbReference>
<dbReference type="InterPro" id="IPR038377">
    <property type="entry name" value="Na/Glc_symporter_sf"/>
</dbReference>
<evidence type="ECO:0000313" key="9">
    <source>
        <dbReference type="EMBL" id="MCG7323394.1"/>
    </source>
</evidence>
<feature type="transmembrane region" description="Helical" evidence="8">
    <location>
        <begin position="376"/>
        <end position="396"/>
    </location>
</feature>
<feature type="transmembrane region" description="Helical" evidence="8">
    <location>
        <begin position="115"/>
        <end position="148"/>
    </location>
</feature>
<comment type="subcellular location">
    <subcellularLocation>
        <location evidence="1">Membrane</location>
        <topology evidence="1">Multi-pass membrane protein</topology>
    </subcellularLocation>
</comment>
<organism evidence="9 10">
    <name type="scientific">Arsenicicoccus bolidensis</name>
    <dbReference type="NCBI Taxonomy" id="229480"/>
    <lineage>
        <taxon>Bacteria</taxon>
        <taxon>Bacillati</taxon>
        <taxon>Actinomycetota</taxon>
        <taxon>Actinomycetes</taxon>
        <taxon>Micrococcales</taxon>
        <taxon>Intrasporangiaceae</taxon>
        <taxon>Arsenicicoccus</taxon>
    </lineage>
</organism>
<evidence type="ECO:0000256" key="8">
    <source>
        <dbReference type="SAM" id="Phobius"/>
    </source>
</evidence>
<gene>
    <name evidence="9" type="ORF">MHL29_16060</name>
</gene>
<evidence type="ECO:0000313" key="10">
    <source>
        <dbReference type="Proteomes" id="UP001521931"/>
    </source>
</evidence>
<dbReference type="Gene3D" id="1.20.1730.10">
    <property type="entry name" value="Sodium/glucose cotransporter"/>
    <property type="match status" value="1"/>
</dbReference>
<dbReference type="InterPro" id="IPR001734">
    <property type="entry name" value="Na/solute_symporter"/>
</dbReference>
<keyword evidence="10" id="KW-1185">Reference proteome</keyword>
<keyword evidence="4 8" id="KW-0812">Transmembrane</keyword>
<comment type="caution">
    <text evidence="9">The sequence shown here is derived from an EMBL/GenBank/DDBJ whole genome shotgun (WGS) entry which is preliminary data.</text>
</comment>
<feature type="transmembrane region" description="Helical" evidence="8">
    <location>
        <begin position="6"/>
        <end position="24"/>
    </location>
</feature>
<feature type="transmembrane region" description="Helical" evidence="8">
    <location>
        <begin position="74"/>
        <end position="94"/>
    </location>
</feature>
<evidence type="ECO:0000256" key="7">
    <source>
        <dbReference type="RuleBase" id="RU362091"/>
    </source>
</evidence>
<dbReference type="InterPro" id="IPR050277">
    <property type="entry name" value="Sodium:Solute_Symporter"/>
</dbReference>
<name>A0ABS9Q6H6_9MICO</name>
<proteinExistence type="inferred from homology"/>
<evidence type="ECO:0000256" key="4">
    <source>
        <dbReference type="ARBA" id="ARBA00022692"/>
    </source>
</evidence>
<evidence type="ECO:0000256" key="6">
    <source>
        <dbReference type="ARBA" id="ARBA00023136"/>
    </source>
</evidence>
<evidence type="ECO:0000256" key="2">
    <source>
        <dbReference type="ARBA" id="ARBA00006434"/>
    </source>
</evidence>
<feature type="transmembrane region" description="Helical" evidence="8">
    <location>
        <begin position="180"/>
        <end position="200"/>
    </location>
</feature>
<reference evidence="9 10" key="1">
    <citation type="submission" date="2022-02" db="EMBL/GenBank/DDBJ databases">
        <title>Uncovering new skin microbiome diversity through culturing and metagenomics.</title>
        <authorList>
            <person name="Conlan S."/>
            <person name="Deming C."/>
            <person name="Nisc Comparative Sequencing Program N."/>
            <person name="Segre J.A."/>
        </authorList>
    </citation>
    <scope>NUCLEOTIDE SEQUENCE [LARGE SCALE GENOMIC DNA]</scope>
    <source>
        <strain evidence="9 10">ACRQZ</strain>
    </source>
</reference>
<feature type="transmembrane region" description="Helical" evidence="8">
    <location>
        <begin position="268"/>
        <end position="289"/>
    </location>
</feature>
<dbReference type="PROSITE" id="PS50283">
    <property type="entry name" value="NA_SOLUT_SYMP_3"/>
    <property type="match status" value="1"/>
</dbReference>
<evidence type="ECO:0000256" key="5">
    <source>
        <dbReference type="ARBA" id="ARBA00022989"/>
    </source>
</evidence>
<feature type="transmembrane region" description="Helical" evidence="8">
    <location>
        <begin position="460"/>
        <end position="479"/>
    </location>
</feature>
<comment type="similarity">
    <text evidence="2 7">Belongs to the sodium:solute symporter (SSF) (TC 2.A.21) family.</text>
</comment>
<protein>
    <submittedName>
        <fullName evidence="9">Sodium:solute symporter</fullName>
    </submittedName>
</protein>
<accession>A0ABS9Q6H6</accession>
<dbReference type="PANTHER" id="PTHR48086:SF7">
    <property type="entry name" value="SODIUM-SOLUTE SYMPORTER-RELATED"/>
    <property type="match status" value="1"/>
</dbReference>